<evidence type="ECO:0000313" key="2">
    <source>
        <dbReference type="EMBL" id="GAA3028212.1"/>
    </source>
</evidence>
<protein>
    <recommendedName>
        <fullName evidence="4">Beta-glucuronidase C-terminal domain-containing protein</fullName>
    </recommendedName>
</protein>
<comment type="caution">
    <text evidence="2">The sequence shown here is derived from an EMBL/GenBank/DDBJ whole genome shotgun (WGS) entry which is preliminary data.</text>
</comment>
<name>A0ABP6KZZ6_9ACTN</name>
<dbReference type="PANTHER" id="PTHR36183:SF2">
    <property type="entry name" value="BETA-GLUCURONIDASE C-TERMINAL DOMAIN-CONTAINING PROTEIN"/>
    <property type="match status" value="1"/>
</dbReference>
<keyword evidence="1" id="KW-0732">Signal</keyword>
<dbReference type="InterPro" id="IPR052974">
    <property type="entry name" value="GH79_Enzymes"/>
</dbReference>
<organism evidence="2 3">
    <name type="scientific">Gordonia defluvii</name>
    <dbReference type="NCBI Taxonomy" id="283718"/>
    <lineage>
        <taxon>Bacteria</taxon>
        <taxon>Bacillati</taxon>
        <taxon>Actinomycetota</taxon>
        <taxon>Actinomycetes</taxon>
        <taxon>Mycobacteriales</taxon>
        <taxon>Gordoniaceae</taxon>
        <taxon>Gordonia</taxon>
    </lineage>
</organism>
<feature type="chain" id="PRO_5045748813" description="Beta-glucuronidase C-terminal domain-containing protein" evidence="1">
    <location>
        <begin position="19"/>
        <end position="501"/>
    </location>
</feature>
<dbReference type="InterPro" id="IPR013780">
    <property type="entry name" value="Glyco_hydro_b"/>
</dbReference>
<dbReference type="Gene3D" id="3.20.20.80">
    <property type="entry name" value="Glycosidases"/>
    <property type="match status" value="1"/>
</dbReference>
<dbReference type="EMBL" id="BAAAVS010000013">
    <property type="protein sequence ID" value="GAA3028212.1"/>
    <property type="molecule type" value="Genomic_DNA"/>
</dbReference>
<reference evidence="3" key="1">
    <citation type="journal article" date="2019" name="Int. J. Syst. Evol. Microbiol.">
        <title>The Global Catalogue of Microorganisms (GCM) 10K type strain sequencing project: providing services to taxonomists for standard genome sequencing and annotation.</title>
        <authorList>
            <consortium name="The Broad Institute Genomics Platform"/>
            <consortium name="The Broad Institute Genome Sequencing Center for Infectious Disease"/>
            <person name="Wu L."/>
            <person name="Ma J."/>
        </authorList>
    </citation>
    <scope>NUCLEOTIDE SEQUENCE [LARGE SCALE GENOMIC DNA]</scope>
    <source>
        <strain evidence="3">JCM 14234</strain>
    </source>
</reference>
<evidence type="ECO:0000256" key="1">
    <source>
        <dbReference type="SAM" id="SignalP"/>
    </source>
</evidence>
<evidence type="ECO:0008006" key="4">
    <source>
        <dbReference type="Google" id="ProtNLM"/>
    </source>
</evidence>
<gene>
    <name evidence="2" type="ORF">GCM10010528_07480</name>
</gene>
<dbReference type="Proteomes" id="UP001501035">
    <property type="component" value="Unassembled WGS sequence"/>
</dbReference>
<sequence length="501" mass="52694">MSLATPLALVLGTAPARAAPPTVTITVDAAHPGRVIPRDFVGLSFEADQLHRTWTDPDRGNVAALLGNLGTGNLRFSANQVDYTAWMPDPGAPTPAWATDGQRIVPDDLSRVGRLAARTGWSVDLGVNLGHFDPAAAANEAAAATRRLGAGLRAIQIGNEPNVHVLQAPGGTRRPYDPQGYIRDARVYCQAIRAAAGAVRFDGPNTAAGAVGIPAIDNQLWPSMVAPWLTAYVQAFGKQSRTLNQHYYPFVNITRLGVPVAAARAAGALPTVDGLLSPDTRARQTKFLSQFTALAHRAGLRPQLAETNSVAREGREGVTNSFGAALWTVDYLMTAARLGVTGVNLHNQVDDCQSYPVFCFGSPAAKRSDTAQVNPNYYGTLMVHQMVGGAILPVTVDAGGASITAHAVRMGDGSVKVIVDNLDRAFRGRIVVNVAGGSAGDAEVARLTAPSPDALSGTRYAAATVTAAGGFTPRATERANRRSGRYRLPLTTPSALLMTVR</sequence>
<evidence type="ECO:0000313" key="3">
    <source>
        <dbReference type="Proteomes" id="UP001501035"/>
    </source>
</evidence>
<dbReference type="InterPro" id="IPR017853">
    <property type="entry name" value="GH"/>
</dbReference>
<feature type="signal peptide" evidence="1">
    <location>
        <begin position="1"/>
        <end position="18"/>
    </location>
</feature>
<proteinExistence type="predicted"/>
<dbReference type="SUPFAM" id="SSF51445">
    <property type="entry name" value="(Trans)glycosidases"/>
    <property type="match status" value="1"/>
</dbReference>
<accession>A0ABP6KZZ6</accession>
<dbReference type="Gene3D" id="2.60.40.1180">
    <property type="entry name" value="Golgi alpha-mannosidase II"/>
    <property type="match status" value="1"/>
</dbReference>
<dbReference type="PANTHER" id="PTHR36183">
    <property type="entry name" value="BETA-GLUCURONIDASE"/>
    <property type="match status" value="1"/>
</dbReference>
<keyword evidence="3" id="KW-1185">Reference proteome</keyword>